<feature type="non-terminal residue" evidence="1">
    <location>
        <position position="1"/>
    </location>
</feature>
<reference evidence="1 2" key="1">
    <citation type="journal article" date="2018" name="Nat. Ecol. Evol.">
        <title>Shark genomes provide insights into elasmobranch evolution and the origin of vertebrates.</title>
        <authorList>
            <person name="Hara Y"/>
            <person name="Yamaguchi K"/>
            <person name="Onimaru K"/>
            <person name="Kadota M"/>
            <person name="Koyanagi M"/>
            <person name="Keeley SD"/>
            <person name="Tatsumi K"/>
            <person name="Tanaka K"/>
            <person name="Motone F"/>
            <person name="Kageyama Y"/>
            <person name="Nozu R"/>
            <person name="Adachi N"/>
            <person name="Nishimura O"/>
            <person name="Nakagawa R"/>
            <person name="Tanegashima C"/>
            <person name="Kiyatake I"/>
            <person name="Matsumoto R"/>
            <person name="Murakumo K"/>
            <person name="Nishida K"/>
            <person name="Terakita A"/>
            <person name="Kuratani S"/>
            <person name="Sato K"/>
            <person name="Hyodo S Kuraku.S."/>
        </authorList>
    </citation>
    <scope>NUCLEOTIDE SEQUENCE [LARGE SCALE GENOMIC DNA]</scope>
</reference>
<dbReference type="EMBL" id="BEZZ01213341">
    <property type="protein sequence ID" value="GCC47550.1"/>
    <property type="molecule type" value="Genomic_DNA"/>
</dbReference>
<name>A0A401TY54_CHIPU</name>
<comment type="caution">
    <text evidence="1">The sequence shown here is derived from an EMBL/GenBank/DDBJ whole genome shotgun (WGS) entry which is preliminary data.</text>
</comment>
<accession>A0A401TY54</accession>
<sequence>RRLPSFPRPPSSARFTLKDANAICPSFGLKTRYKCRRRTRAPSPATLGPEWLTEP</sequence>
<proteinExistence type="predicted"/>
<keyword evidence="2" id="KW-1185">Reference proteome</keyword>
<dbReference type="AlphaFoldDB" id="A0A401TY54"/>
<gene>
    <name evidence="1" type="ORF">chiPu_0031574</name>
</gene>
<dbReference type="Proteomes" id="UP000287033">
    <property type="component" value="Unassembled WGS sequence"/>
</dbReference>
<protein>
    <submittedName>
        <fullName evidence="1">Uncharacterized protein</fullName>
    </submittedName>
</protein>
<evidence type="ECO:0000313" key="1">
    <source>
        <dbReference type="EMBL" id="GCC47550.1"/>
    </source>
</evidence>
<organism evidence="1 2">
    <name type="scientific">Chiloscyllium punctatum</name>
    <name type="common">Brownbanded bambooshark</name>
    <name type="synonym">Hemiscyllium punctatum</name>
    <dbReference type="NCBI Taxonomy" id="137246"/>
    <lineage>
        <taxon>Eukaryota</taxon>
        <taxon>Metazoa</taxon>
        <taxon>Chordata</taxon>
        <taxon>Craniata</taxon>
        <taxon>Vertebrata</taxon>
        <taxon>Chondrichthyes</taxon>
        <taxon>Elasmobranchii</taxon>
        <taxon>Galeomorphii</taxon>
        <taxon>Galeoidea</taxon>
        <taxon>Orectolobiformes</taxon>
        <taxon>Hemiscylliidae</taxon>
        <taxon>Chiloscyllium</taxon>
    </lineage>
</organism>
<evidence type="ECO:0000313" key="2">
    <source>
        <dbReference type="Proteomes" id="UP000287033"/>
    </source>
</evidence>